<accession>A0A229NZ44</accession>
<gene>
    <name evidence="1" type="ORF">CGZ75_00050</name>
</gene>
<dbReference type="Proteomes" id="UP000215145">
    <property type="component" value="Unassembled WGS sequence"/>
</dbReference>
<name>A0A229NZ44_9BACL</name>
<evidence type="ECO:0000313" key="1">
    <source>
        <dbReference type="EMBL" id="OXM15182.1"/>
    </source>
</evidence>
<proteinExistence type="predicted"/>
<keyword evidence="2" id="KW-1185">Reference proteome</keyword>
<protein>
    <submittedName>
        <fullName evidence="1">Uncharacterized protein</fullName>
    </submittedName>
</protein>
<organism evidence="1 2">
    <name type="scientific">Paenibacillus herberti</name>
    <dbReference type="NCBI Taxonomy" id="1619309"/>
    <lineage>
        <taxon>Bacteria</taxon>
        <taxon>Bacillati</taxon>
        <taxon>Bacillota</taxon>
        <taxon>Bacilli</taxon>
        <taxon>Bacillales</taxon>
        <taxon>Paenibacillaceae</taxon>
        <taxon>Paenibacillus</taxon>
    </lineage>
</organism>
<reference evidence="1 2" key="1">
    <citation type="submission" date="2017-07" db="EMBL/GenBank/DDBJ databases">
        <title>Paenibacillus herberti R33 genome sequencing and assembly.</title>
        <authorList>
            <person name="Su W."/>
        </authorList>
    </citation>
    <scope>NUCLEOTIDE SEQUENCE [LARGE SCALE GENOMIC DNA]</scope>
    <source>
        <strain evidence="1 2">R33</strain>
    </source>
</reference>
<dbReference type="AlphaFoldDB" id="A0A229NZ44"/>
<evidence type="ECO:0000313" key="2">
    <source>
        <dbReference type="Proteomes" id="UP000215145"/>
    </source>
</evidence>
<sequence>MGTKFGNMHVITSDKQAVLTALKEVNAERSESTGGSTKGLTGFEAILAEAERLRNVYYIVELKPGWISILNDSFEWGTVELIGEYLSEFINEPVLTVSYFDDDVAEINLYRNGSLLTGHIWSNGTYELDEKEADTSFLSQHLGHHYLSKLNEILHMDDCEEAITALEELLKVPLWIHSEWLQGMEKEEEEWVQHYERHDFN</sequence>
<comment type="caution">
    <text evidence="1">The sequence shown here is derived from an EMBL/GenBank/DDBJ whole genome shotgun (WGS) entry which is preliminary data.</text>
</comment>
<dbReference type="EMBL" id="NMUQ01000001">
    <property type="protein sequence ID" value="OXM15182.1"/>
    <property type="molecule type" value="Genomic_DNA"/>
</dbReference>